<reference evidence="1" key="1">
    <citation type="submission" date="2019-08" db="EMBL/GenBank/DDBJ databases">
        <authorList>
            <person name="Kucharzyk K."/>
            <person name="Murdoch R.W."/>
            <person name="Higgins S."/>
            <person name="Loffler F."/>
        </authorList>
    </citation>
    <scope>NUCLEOTIDE SEQUENCE</scope>
</reference>
<dbReference type="EMBL" id="VSSQ01021414">
    <property type="protein sequence ID" value="MPM66988.1"/>
    <property type="molecule type" value="Genomic_DNA"/>
</dbReference>
<sequence>MGQQGNKRTFQLPDVCAYPVGNIRNHLFGKRDAVLVAFGLEDLNPGIVVRRKQLCKQTPFEPGEEPLFQVLEIYRSFVGCQYKLFPN</sequence>
<comment type="caution">
    <text evidence="1">The sequence shown here is derived from an EMBL/GenBank/DDBJ whole genome shotgun (WGS) entry which is preliminary data.</text>
</comment>
<gene>
    <name evidence="1" type="ORF">SDC9_113902</name>
</gene>
<name>A0A645BPD4_9ZZZZ</name>
<accession>A0A645BPD4</accession>
<organism evidence="1">
    <name type="scientific">bioreactor metagenome</name>
    <dbReference type="NCBI Taxonomy" id="1076179"/>
    <lineage>
        <taxon>unclassified sequences</taxon>
        <taxon>metagenomes</taxon>
        <taxon>ecological metagenomes</taxon>
    </lineage>
</organism>
<dbReference type="AlphaFoldDB" id="A0A645BPD4"/>
<evidence type="ECO:0000313" key="1">
    <source>
        <dbReference type="EMBL" id="MPM66988.1"/>
    </source>
</evidence>
<protein>
    <submittedName>
        <fullName evidence="1">Uncharacterized protein</fullName>
    </submittedName>
</protein>
<proteinExistence type="predicted"/>